<evidence type="ECO:0000313" key="4">
    <source>
        <dbReference type="Proteomes" id="UP001059596"/>
    </source>
</evidence>
<comment type="caution">
    <text evidence="3">The sequence shown here is derived from an EMBL/GenBank/DDBJ whole genome shotgun (WGS) entry which is preliminary data.</text>
</comment>
<keyword evidence="2" id="KW-0732">Signal</keyword>
<keyword evidence="4" id="KW-1185">Reference proteome</keyword>
<gene>
    <name evidence="3" type="ORF">M5D96_009070</name>
</gene>
<dbReference type="EMBL" id="JAMKOV010000009">
    <property type="protein sequence ID" value="KAI8038029.1"/>
    <property type="molecule type" value="Genomic_DNA"/>
</dbReference>
<proteinExistence type="predicted"/>
<keyword evidence="1" id="KW-1133">Transmembrane helix</keyword>
<dbReference type="InterPro" id="IPR032145">
    <property type="entry name" value="DUF4818"/>
</dbReference>
<evidence type="ECO:0000313" key="3">
    <source>
        <dbReference type="EMBL" id="KAI8038029.1"/>
    </source>
</evidence>
<dbReference type="Pfam" id="PF16089">
    <property type="entry name" value="DUF4818"/>
    <property type="match status" value="1"/>
</dbReference>
<feature type="signal peptide" evidence="2">
    <location>
        <begin position="1"/>
        <end position="18"/>
    </location>
</feature>
<dbReference type="AlphaFoldDB" id="A0A9Q0BNK1"/>
<sequence length="182" mass="20371">MTSLACVFIAGLTHLVDLLAPSSKNPTIPGPQLPTLIVAIAAMDLIWDNCFIPQRLNVLPTVVKRIYELAVAFLLLEIAIHVLWKTMEQICFLLVKIGLLATGLVSESIYEKYEVFWVGSVTVPLALLILAFAGQATDHFHMLHESLIEKRTRVELRADEALKYLEKCPRAIKRGYATAFRL</sequence>
<feature type="transmembrane region" description="Helical" evidence="1">
    <location>
        <begin position="91"/>
        <end position="110"/>
    </location>
</feature>
<accession>A0A9Q0BNK1</accession>
<organism evidence="3 4">
    <name type="scientific">Drosophila gunungcola</name>
    <name type="common">fruit fly</name>
    <dbReference type="NCBI Taxonomy" id="103775"/>
    <lineage>
        <taxon>Eukaryota</taxon>
        <taxon>Metazoa</taxon>
        <taxon>Ecdysozoa</taxon>
        <taxon>Arthropoda</taxon>
        <taxon>Hexapoda</taxon>
        <taxon>Insecta</taxon>
        <taxon>Pterygota</taxon>
        <taxon>Neoptera</taxon>
        <taxon>Endopterygota</taxon>
        <taxon>Diptera</taxon>
        <taxon>Brachycera</taxon>
        <taxon>Muscomorpha</taxon>
        <taxon>Ephydroidea</taxon>
        <taxon>Drosophilidae</taxon>
        <taxon>Drosophila</taxon>
        <taxon>Sophophora</taxon>
    </lineage>
</organism>
<name>A0A9Q0BNK1_9MUSC</name>
<evidence type="ECO:0000256" key="2">
    <source>
        <dbReference type="SAM" id="SignalP"/>
    </source>
</evidence>
<dbReference type="OrthoDB" id="7882700at2759"/>
<feature type="chain" id="PRO_5040179326" evidence="2">
    <location>
        <begin position="19"/>
        <end position="182"/>
    </location>
</feature>
<dbReference type="Proteomes" id="UP001059596">
    <property type="component" value="Unassembled WGS sequence"/>
</dbReference>
<feature type="transmembrane region" description="Helical" evidence="1">
    <location>
        <begin position="116"/>
        <end position="134"/>
    </location>
</feature>
<evidence type="ECO:0000256" key="1">
    <source>
        <dbReference type="SAM" id="Phobius"/>
    </source>
</evidence>
<keyword evidence="1" id="KW-0812">Transmembrane</keyword>
<reference evidence="3" key="1">
    <citation type="journal article" date="2023" name="Genome Biol. Evol.">
        <title>Long-read-based Genome Assembly of Drosophila gunungcola Reveals Fewer Chemosensory Genes in Flower-breeding Species.</title>
        <authorList>
            <person name="Negi A."/>
            <person name="Liao B.Y."/>
            <person name="Yeh S.D."/>
        </authorList>
    </citation>
    <scope>NUCLEOTIDE SEQUENCE</scope>
    <source>
        <strain evidence="3">Sukarami</strain>
    </source>
</reference>
<keyword evidence="1" id="KW-0472">Membrane</keyword>
<protein>
    <submittedName>
        <fullName evidence="3">Uncharacterized protein</fullName>
    </submittedName>
</protein>
<feature type="transmembrane region" description="Helical" evidence="1">
    <location>
        <begin position="66"/>
        <end position="84"/>
    </location>
</feature>